<evidence type="ECO:0000313" key="2">
    <source>
        <dbReference type="EMBL" id="TNN61023.1"/>
    </source>
</evidence>
<proteinExistence type="predicted"/>
<accession>A0A4Z2H7P0</accession>
<dbReference type="EMBL" id="SRLO01000323">
    <property type="protein sequence ID" value="TNN61023.1"/>
    <property type="molecule type" value="Genomic_DNA"/>
</dbReference>
<dbReference type="Proteomes" id="UP000314294">
    <property type="component" value="Unassembled WGS sequence"/>
</dbReference>
<gene>
    <name evidence="2" type="ORF">EYF80_028801</name>
</gene>
<evidence type="ECO:0000256" key="1">
    <source>
        <dbReference type="SAM" id="MobiDB-lite"/>
    </source>
</evidence>
<keyword evidence="3" id="KW-1185">Reference proteome</keyword>
<protein>
    <submittedName>
        <fullName evidence="2">Uncharacterized protein</fullName>
    </submittedName>
</protein>
<sequence length="69" mass="8263">MKRRRCRVPLNYNHENETLFSGIKICNIIRQRGCFRRRCRASGLKTSRFASSDEHPPRLHTQMERSFVL</sequence>
<comment type="caution">
    <text evidence="2">The sequence shown here is derived from an EMBL/GenBank/DDBJ whole genome shotgun (WGS) entry which is preliminary data.</text>
</comment>
<name>A0A4Z2H7P0_9TELE</name>
<feature type="compositionally biased region" description="Basic and acidic residues" evidence="1">
    <location>
        <begin position="51"/>
        <end position="63"/>
    </location>
</feature>
<dbReference type="AlphaFoldDB" id="A0A4Z2H7P0"/>
<reference evidence="2 3" key="1">
    <citation type="submission" date="2019-03" db="EMBL/GenBank/DDBJ databases">
        <title>First draft genome of Liparis tanakae, snailfish: a comprehensive survey of snailfish specific genes.</title>
        <authorList>
            <person name="Kim W."/>
            <person name="Song I."/>
            <person name="Jeong J.-H."/>
            <person name="Kim D."/>
            <person name="Kim S."/>
            <person name="Ryu S."/>
            <person name="Song J.Y."/>
            <person name="Lee S.K."/>
        </authorList>
    </citation>
    <scope>NUCLEOTIDE SEQUENCE [LARGE SCALE GENOMIC DNA]</scope>
    <source>
        <tissue evidence="2">Muscle</tissue>
    </source>
</reference>
<feature type="region of interest" description="Disordered" evidence="1">
    <location>
        <begin position="47"/>
        <end position="69"/>
    </location>
</feature>
<organism evidence="2 3">
    <name type="scientific">Liparis tanakae</name>
    <name type="common">Tanaka's snailfish</name>
    <dbReference type="NCBI Taxonomy" id="230148"/>
    <lineage>
        <taxon>Eukaryota</taxon>
        <taxon>Metazoa</taxon>
        <taxon>Chordata</taxon>
        <taxon>Craniata</taxon>
        <taxon>Vertebrata</taxon>
        <taxon>Euteleostomi</taxon>
        <taxon>Actinopterygii</taxon>
        <taxon>Neopterygii</taxon>
        <taxon>Teleostei</taxon>
        <taxon>Neoteleostei</taxon>
        <taxon>Acanthomorphata</taxon>
        <taxon>Eupercaria</taxon>
        <taxon>Perciformes</taxon>
        <taxon>Cottioidei</taxon>
        <taxon>Cottales</taxon>
        <taxon>Liparidae</taxon>
        <taxon>Liparis</taxon>
    </lineage>
</organism>
<evidence type="ECO:0000313" key="3">
    <source>
        <dbReference type="Proteomes" id="UP000314294"/>
    </source>
</evidence>